<dbReference type="VEuPathDB" id="GiardiaDB:SS50377_22400"/>
<evidence type="ECO:0000313" key="1">
    <source>
        <dbReference type="EMBL" id="EST42106.1"/>
    </source>
</evidence>
<evidence type="ECO:0000313" key="2">
    <source>
        <dbReference type="EMBL" id="KAH0574785.1"/>
    </source>
</evidence>
<protein>
    <submittedName>
        <fullName evidence="1">Uncharacterized protein</fullName>
    </submittedName>
</protein>
<sequence length="562" mass="63539">MLLNLSNNAVTVQPMQISFHNPSTLYYSYNSTLVQVRDSIQPKLLKLDGKVSLTQNFAYAQDLNTIYQLPNLVNAGIVTSFEPLLNLFEFNKSLILHFKDRVICFSDSQTQTQVEIQATTSTSFNNTIIFGSGVTLFTYSPSLKLVQSIELELQMTEQIQQIQVIDKYILVLSTIGRVLLADNIRSSPIEIFKGDVTKIVAGPVIQGLIIAIIESNKLNIVKVSNSGNGVQTLYQNTFEENIRDFLFIPEFQMQRFLNDINAIAIVLTSKLQAIILENTDLFLSKTLFRNIESEYVQLQKLKNGILKAKSPTEECIAPVSLNIELIRSSTEISLQITSPQFCVYFDVIFPSGLFVSQGEFNNIQPNSIRIFAKEKANLTFKMMPGFQYWKESKFQIYAISESYQTGYKQIILDSFSSFKQIQKLPKIDAFLTAEIDEKLANLSISTPADFLNVKVDGEKTIIKGSSYITVNGYMNEKSQLKNLQIKFDQKGMVTRINAFVKVFSGVENPFEYEKMFQDLVQSQKVQNKKYDDNLIRKGLNLIKSGLSGSNEMGIAMIKKALE</sequence>
<gene>
    <name evidence="1" type="ORF">SS50377_18415</name>
    <name evidence="2" type="ORF">SS50377_22400</name>
</gene>
<proteinExistence type="predicted"/>
<accession>V6LEI1</accession>
<reference evidence="2" key="2">
    <citation type="submission" date="2020-12" db="EMBL/GenBank/DDBJ databases">
        <title>New Spironucleus salmonicida genome in near-complete chromosomes.</title>
        <authorList>
            <person name="Xu F."/>
            <person name="Kurt Z."/>
            <person name="Jimenez-Gonzalez A."/>
            <person name="Astvaldsson A."/>
            <person name="Andersson J.O."/>
            <person name="Svard S.G."/>
        </authorList>
    </citation>
    <scope>NUCLEOTIDE SEQUENCE</scope>
    <source>
        <strain evidence="2">ATCC 50377</strain>
    </source>
</reference>
<dbReference type="Proteomes" id="UP000018208">
    <property type="component" value="Unassembled WGS sequence"/>
</dbReference>
<dbReference type="AlphaFoldDB" id="V6LEI1"/>
<evidence type="ECO:0000313" key="3">
    <source>
        <dbReference type="Proteomes" id="UP000018208"/>
    </source>
</evidence>
<reference evidence="1 2" key="1">
    <citation type="journal article" date="2014" name="PLoS Genet.">
        <title>The Genome of Spironucleus salmonicida Highlights a Fish Pathogen Adapted to Fluctuating Environments.</title>
        <authorList>
            <person name="Xu F."/>
            <person name="Jerlstrom-Hultqvist J."/>
            <person name="Einarsson E."/>
            <person name="Astvaldsson A."/>
            <person name="Svard S.G."/>
            <person name="Andersson J.O."/>
        </authorList>
    </citation>
    <scope>NUCLEOTIDE SEQUENCE</scope>
    <source>
        <strain evidence="2">ATCC 50377</strain>
    </source>
</reference>
<keyword evidence="3" id="KW-1185">Reference proteome</keyword>
<name>V6LEI1_9EUKA</name>
<organism evidence="1">
    <name type="scientific">Spironucleus salmonicida</name>
    <dbReference type="NCBI Taxonomy" id="348837"/>
    <lineage>
        <taxon>Eukaryota</taxon>
        <taxon>Metamonada</taxon>
        <taxon>Diplomonadida</taxon>
        <taxon>Hexamitidae</taxon>
        <taxon>Hexamitinae</taxon>
        <taxon>Spironucleus</taxon>
    </lineage>
</organism>
<dbReference type="EMBL" id="AUWU02000003">
    <property type="protein sequence ID" value="KAH0574785.1"/>
    <property type="molecule type" value="Genomic_DNA"/>
</dbReference>
<dbReference type="EMBL" id="KI546166">
    <property type="protein sequence ID" value="EST42106.1"/>
    <property type="molecule type" value="Genomic_DNA"/>
</dbReference>